<dbReference type="AlphaFoldDB" id="A0A1I7CNR4"/>
<protein>
    <submittedName>
        <fullName evidence="1">Uncharacterized protein</fullName>
    </submittedName>
</protein>
<dbReference type="EMBL" id="FPBA01000024">
    <property type="protein sequence ID" value="SFU01080.1"/>
    <property type="molecule type" value="Genomic_DNA"/>
</dbReference>
<gene>
    <name evidence="1" type="ORF">SAMN05660657_04698</name>
</gene>
<reference evidence="2" key="1">
    <citation type="submission" date="2016-10" db="EMBL/GenBank/DDBJ databases">
        <authorList>
            <person name="Varghese N."/>
            <person name="Submissions S."/>
        </authorList>
    </citation>
    <scope>NUCLEOTIDE SEQUENCE [LARGE SCALE GENOMIC DNA]</scope>
    <source>
        <strain evidence="2">DSM 46136</strain>
    </source>
</reference>
<keyword evidence="2" id="KW-1185">Reference proteome</keyword>
<name>A0A1I7CNR4_9ACTN</name>
<sequence length="43" mass="4904">MTREASGATLTLTDEEGLMGVRLRDRMAGPLDQLRYEPVKRRI</sequence>
<organism evidence="1 2">
    <name type="scientific">Geodermatophilus amargosae</name>
    <dbReference type="NCBI Taxonomy" id="1296565"/>
    <lineage>
        <taxon>Bacteria</taxon>
        <taxon>Bacillati</taxon>
        <taxon>Actinomycetota</taxon>
        <taxon>Actinomycetes</taxon>
        <taxon>Geodermatophilales</taxon>
        <taxon>Geodermatophilaceae</taxon>
        <taxon>Geodermatophilus</taxon>
    </lineage>
</organism>
<accession>A0A1I7CNR4</accession>
<proteinExistence type="predicted"/>
<evidence type="ECO:0000313" key="2">
    <source>
        <dbReference type="Proteomes" id="UP000199546"/>
    </source>
</evidence>
<evidence type="ECO:0000313" key="1">
    <source>
        <dbReference type="EMBL" id="SFU01080.1"/>
    </source>
</evidence>
<dbReference type="Proteomes" id="UP000199546">
    <property type="component" value="Unassembled WGS sequence"/>
</dbReference>